<proteinExistence type="predicted"/>
<keyword evidence="6 7" id="KW-0472">Membrane</keyword>
<evidence type="ECO:0000259" key="8">
    <source>
        <dbReference type="PROSITE" id="PS50929"/>
    </source>
</evidence>
<dbReference type="EMBL" id="JASDAP010000021">
    <property type="protein sequence ID" value="KAK1885137.1"/>
    <property type="molecule type" value="Genomic_DNA"/>
</dbReference>
<keyword evidence="1" id="KW-0813">Transport</keyword>
<protein>
    <submittedName>
        <fullName evidence="9">Multidrug resistance-associated protein 7</fullName>
    </submittedName>
</protein>
<feature type="transmembrane region" description="Helical" evidence="7">
    <location>
        <begin position="73"/>
        <end position="93"/>
    </location>
</feature>
<evidence type="ECO:0000313" key="10">
    <source>
        <dbReference type="Proteomes" id="UP001228049"/>
    </source>
</evidence>
<accession>A0AAD9BLQ0</accession>
<evidence type="ECO:0000313" key="9">
    <source>
        <dbReference type="EMBL" id="KAK1885137.1"/>
    </source>
</evidence>
<dbReference type="InterPro" id="IPR050173">
    <property type="entry name" value="ABC_transporter_C-like"/>
</dbReference>
<evidence type="ECO:0000256" key="3">
    <source>
        <dbReference type="ARBA" id="ARBA00022741"/>
    </source>
</evidence>
<dbReference type="Proteomes" id="UP001228049">
    <property type="component" value="Unassembled WGS sequence"/>
</dbReference>
<reference evidence="9" key="1">
    <citation type="submission" date="2023-04" db="EMBL/GenBank/DDBJ databases">
        <title>Chromosome-level genome of Chaenocephalus aceratus.</title>
        <authorList>
            <person name="Park H."/>
        </authorList>
    </citation>
    <scope>NUCLEOTIDE SEQUENCE</scope>
    <source>
        <strain evidence="9">DE</strain>
        <tissue evidence="9">Muscle</tissue>
    </source>
</reference>
<dbReference type="GO" id="GO:0140359">
    <property type="term" value="F:ABC-type transporter activity"/>
    <property type="evidence" value="ECO:0007669"/>
    <property type="project" value="InterPro"/>
</dbReference>
<dbReference type="AlphaFoldDB" id="A0AAD9BLQ0"/>
<evidence type="ECO:0000256" key="2">
    <source>
        <dbReference type="ARBA" id="ARBA00022692"/>
    </source>
</evidence>
<feature type="transmembrane region" description="Helical" evidence="7">
    <location>
        <begin position="46"/>
        <end position="67"/>
    </location>
</feature>
<keyword evidence="3" id="KW-0547">Nucleotide-binding</keyword>
<dbReference type="PANTHER" id="PTHR24223:SF330">
    <property type="entry name" value="ATP-BINDING CASSETTE SUB-FAMILY C MEMBER 10"/>
    <property type="match status" value="1"/>
</dbReference>
<keyword evidence="5 7" id="KW-1133">Transmembrane helix</keyword>
<dbReference type="GO" id="GO:0005524">
    <property type="term" value="F:ATP binding"/>
    <property type="evidence" value="ECO:0007669"/>
    <property type="project" value="UniProtKB-KW"/>
</dbReference>
<evidence type="ECO:0000256" key="7">
    <source>
        <dbReference type="SAM" id="Phobius"/>
    </source>
</evidence>
<dbReference type="PROSITE" id="PS50929">
    <property type="entry name" value="ABC_TM1F"/>
    <property type="match status" value="1"/>
</dbReference>
<keyword evidence="10" id="KW-1185">Reference proteome</keyword>
<dbReference type="Gene3D" id="1.20.1560.10">
    <property type="entry name" value="ABC transporter type 1, transmembrane domain"/>
    <property type="match status" value="1"/>
</dbReference>
<gene>
    <name evidence="9" type="ORF">KUDE01_031333</name>
</gene>
<evidence type="ECO:0000256" key="4">
    <source>
        <dbReference type="ARBA" id="ARBA00022840"/>
    </source>
</evidence>
<keyword evidence="4" id="KW-0067">ATP-binding</keyword>
<keyword evidence="2 7" id="KW-0812">Transmembrane</keyword>
<dbReference type="InterPro" id="IPR011527">
    <property type="entry name" value="ABC1_TM_dom"/>
</dbReference>
<dbReference type="PANTHER" id="PTHR24223">
    <property type="entry name" value="ATP-BINDING CASSETTE SUB-FAMILY C"/>
    <property type="match status" value="1"/>
</dbReference>
<dbReference type="GO" id="GO:0016020">
    <property type="term" value="C:membrane"/>
    <property type="evidence" value="ECO:0007669"/>
    <property type="project" value="InterPro"/>
</dbReference>
<dbReference type="Pfam" id="PF00664">
    <property type="entry name" value="ABC_membrane"/>
    <property type="match status" value="1"/>
</dbReference>
<sequence length="104" mass="12041">MTEVLFGIRVIKFYNWEPHFTQKINTCRKEALPHLKALKYLDAMCVYTWAALPVVISILTFLSYTLLGPQLTAAKVFTTLALEGMLILPLNAFPWRPRRLWRGC</sequence>
<name>A0AAD9BLQ0_DISEL</name>
<evidence type="ECO:0000256" key="6">
    <source>
        <dbReference type="ARBA" id="ARBA00023136"/>
    </source>
</evidence>
<dbReference type="SUPFAM" id="SSF90123">
    <property type="entry name" value="ABC transporter transmembrane region"/>
    <property type="match status" value="1"/>
</dbReference>
<evidence type="ECO:0000256" key="1">
    <source>
        <dbReference type="ARBA" id="ARBA00022448"/>
    </source>
</evidence>
<feature type="domain" description="ABC transmembrane type-1" evidence="8">
    <location>
        <begin position="1"/>
        <end position="95"/>
    </location>
</feature>
<organism evidence="9 10">
    <name type="scientific">Dissostichus eleginoides</name>
    <name type="common">Patagonian toothfish</name>
    <name type="synonym">Dissostichus amissus</name>
    <dbReference type="NCBI Taxonomy" id="100907"/>
    <lineage>
        <taxon>Eukaryota</taxon>
        <taxon>Metazoa</taxon>
        <taxon>Chordata</taxon>
        <taxon>Craniata</taxon>
        <taxon>Vertebrata</taxon>
        <taxon>Euteleostomi</taxon>
        <taxon>Actinopterygii</taxon>
        <taxon>Neopterygii</taxon>
        <taxon>Teleostei</taxon>
        <taxon>Neoteleostei</taxon>
        <taxon>Acanthomorphata</taxon>
        <taxon>Eupercaria</taxon>
        <taxon>Perciformes</taxon>
        <taxon>Notothenioidei</taxon>
        <taxon>Nototheniidae</taxon>
        <taxon>Dissostichus</taxon>
    </lineage>
</organism>
<dbReference type="InterPro" id="IPR036640">
    <property type="entry name" value="ABC1_TM_sf"/>
</dbReference>
<evidence type="ECO:0000256" key="5">
    <source>
        <dbReference type="ARBA" id="ARBA00022989"/>
    </source>
</evidence>
<comment type="caution">
    <text evidence="9">The sequence shown here is derived from an EMBL/GenBank/DDBJ whole genome shotgun (WGS) entry which is preliminary data.</text>
</comment>